<keyword evidence="3" id="KW-0560">Oxidoreductase</keyword>
<feature type="chain" id="PRO_5034534628" evidence="1">
    <location>
        <begin position="20"/>
        <end position="344"/>
    </location>
</feature>
<keyword evidence="3" id="KW-0223">Dioxygenase</keyword>
<dbReference type="AlphaFoldDB" id="A0A8H5I3L3"/>
<dbReference type="CDD" id="cd03457">
    <property type="entry name" value="intradiol_dioxygenase_like"/>
    <property type="match status" value="1"/>
</dbReference>
<dbReference type="InterPro" id="IPR015889">
    <property type="entry name" value="Intradiol_dOase_core"/>
</dbReference>
<dbReference type="PANTHER" id="PTHR34315:SF1">
    <property type="entry name" value="INTRADIOL RING-CLEAVAGE DIOXYGENASES DOMAIN-CONTAINING PROTEIN-RELATED"/>
    <property type="match status" value="1"/>
</dbReference>
<evidence type="ECO:0000313" key="3">
    <source>
        <dbReference type="EMBL" id="KAF5528794.1"/>
    </source>
</evidence>
<dbReference type="Pfam" id="PF00775">
    <property type="entry name" value="Dioxygenase_C"/>
    <property type="match status" value="1"/>
</dbReference>
<comment type="caution">
    <text evidence="3">The sequence shown here is derived from an EMBL/GenBank/DDBJ whole genome shotgun (WGS) entry which is preliminary data.</text>
</comment>
<evidence type="ECO:0000259" key="2">
    <source>
        <dbReference type="Pfam" id="PF00775"/>
    </source>
</evidence>
<evidence type="ECO:0000313" key="4">
    <source>
        <dbReference type="Proteomes" id="UP000574317"/>
    </source>
</evidence>
<keyword evidence="4" id="KW-1185">Reference proteome</keyword>
<sequence length="344" mass="38407">MRLINSVCFFAGLLAGIAGAHPGHDHLAEAAVRREFLQHSRRDLSHCTEHLRARGHIDRQIARRRELARSLRLAEGLDKRALSDINKSHHSDEHYTLRTPPEILFGSNNSCILSPEVMEGPYYVAGEFVRKDITDSQEGVPLYIDTQVIDVNTCEPVPDIFVEIWHCNSTGVYSGIVAESNGNANDTANINLTYLRGLQRTDPDGTSLFKSIFPGHYTFRTTHIHVMAHINATMLPNGTVMNTVASHVGQMFFDQDLINEVEELKPYTDNTQKLWLNNDDDILAEEAATSDPMMHWVYLGDNVSDGILAWLSFGVNTTYVREVSAAAFYYKDGGVTNPTASFSP</sequence>
<accession>A0A8H5I3L3</accession>
<dbReference type="EMBL" id="JAAOAO010001295">
    <property type="protein sequence ID" value="KAF5528794.1"/>
    <property type="molecule type" value="Genomic_DNA"/>
</dbReference>
<feature type="signal peptide" evidence="1">
    <location>
        <begin position="1"/>
        <end position="19"/>
    </location>
</feature>
<protein>
    <submittedName>
        <fullName evidence="3">Protocatechuate 3,4-dioxygenase beta subunit</fullName>
    </submittedName>
</protein>
<dbReference type="GO" id="GO:0008199">
    <property type="term" value="F:ferric iron binding"/>
    <property type="evidence" value="ECO:0007669"/>
    <property type="project" value="InterPro"/>
</dbReference>
<keyword evidence="1" id="KW-0732">Signal</keyword>
<dbReference type="Gene3D" id="2.60.130.10">
    <property type="entry name" value="Aromatic compound dioxygenase"/>
    <property type="match status" value="1"/>
</dbReference>
<gene>
    <name evidence="3" type="ORF">FNAPI_14099</name>
</gene>
<dbReference type="InterPro" id="IPR000627">
    <property type="entry name" value="Intradiol_dOase_C"/>
</dbReference>
<feature type="domain" description="Intradiol ring-cleavage dioxygenases" evidence="2">
    <location>
        <begin position="119"/>
        <end position="222"/>
    </location>
</feature>
<name>A0A8H5I3L3_9HYPO</name>
<dbReference type="PANTHER" id="PTHR34315">
    <property type="match status" value="1"/>
</dbReference>
<dbReference type="Proteomes" id="UP000574317">
    <property type="component" value="Unassembled WGS sequence"/>
</dbReference>
<dbReference type="SUPFAM" id="SSF49482">
    <property type="entry name" value="Aromatic compound dioxygenase"/>
    <property type="match status" value="1"/>
</dbReference>
<organism evidence="3 4">
    <name type="scientific">Fusarium napiforme</name>
    <dbReference type="NCBI Taxonomy" id="42672"/>
    <lineage>
        <taxon>Eukaryota</taxon>
        <taxon>Fungi</taxon>
        <taxon>Dikarya</taxon>
        <taxon>Ascomycota</taxon>
        <taxon>Pezizomycotina</taxon>
        <taxon>Sordariomycetes</taxon>
        <taxon>Hypocreomycetidae</taxon>
        <taxon>Hypocreales</taxon>
        <taxon>Nectriaceae</taxon>
        <taxon>Fusarium</taxon>
        <taxon>Fusarium fujikuroi species complex</taxon>
    </lineage>
</organism>
<dbReference type="GO" id="GO:0016702">
    <property type="term" value="F:oxidoreductase activity, acting on single donors with incorporation of molecular oxygen, incorporation of two atoms of oxygen"/>
    <property type="evidence" value="ECO:0007669"/>
    <property type="project" value="InterPro"/>
</dbReference>
<reference evidence="3 4" key="1">
    <citation type="submission" date="2020-05" db="EMBL/GenBank/DDBJ databases">
        <title>Identification and distribution of gene clusters putatively required for synthesis of sphingolipid metabolism inhibitors in phylogenetically diverse species of the filamentous fungus Fusarium.</title>
        <authorList>
            <person name="Kim H.-S."/>
            <person name="Busman M."/>
            <person name="Brown D.W."/>
            <person name="Divon H."/>
            <person name="Uhlig S."/>
            <person name="Proctor R.H."/>
        </authorList>
    </citation>
    <scope>NUCLEOTIDE SEQUENCE [LARGE SCALE GENOMIC DNA]</scope>
    <source>
        <strain evidence="3 4">NRRL 25196</strain>
    </source>
</reference>
<evidence type="ECO:0000256" key="1">
    <source>
        <dbReference type="SAM" id="SignalP"/>
    </source>
</evidence>
<proteinExistence type="predicted"/>